<dbReference type="PANTHER" id="PTHR43584:SF8">
    <property type="entry name" value="N-ACETYLMURAMATE ALPHA-1-PHOSPHATE URIDYLYLTRANSFERASE"/>
    <property type="match status" value="1"/>
</dbReference>
<organism evidence="4 5">
    <name type="scientific">Pantoea vagans</name>
    <dbReference type="NCBI Taxonomy" id="470934"/>
    <lineage>
        <taxon>Bacteria</taxon>
        <taxon>Pseudomonadati</taxon>
        <taxon>Pseudomonadota</taxon>
        <taxon>Gammaproteobacteria</taxon>
        <taxon>Enterobacterales</taxon>
        <taxon>Erwiniaceae</taxon>
        <taxon>Pantoea</taxon>
    </lineage>
</organism>
<accession>A0AAN1NSB5</accession>
<feature type="domain" description="Nucleotidyl transferase" evidence="3">
    <location>
        <begin position="9"/>
        <end position="178"/>
    </location>
</feature>
<dbReference type="AlphaFoldDB" id="A0AAN1NSB5"/>
<evidence type="ECO:0000256" key="1">
    <source>
        <dbReference type="ARBA" id="ARBA00022679"/>
    </source>
</evidence>
<evidence type="ECO:0000313" key="5">
    <source>
        <dbReference type="Proteomes" id="UP000241538"/>
    </source>
</evidence>
<dbReference type="InterPro" id="IPR016873">
    <property type="entry name" value="Caps_polysacc_synth_BcbE_prd"/>
</dbReference>
<dbReference type="GO" id="GO:0016779">
    <property type="term" value="F:nucleotidyltransferase activity"/>
    <property type="evidence" value="ECO:0007669"/>
    <property type="project" value="UniProtKB-KW"/>
</dbReference>
<sequence>MLNIIVPMAGRGSRFAKEGYTDPKPLIPLNDKRMIEVVINNLKPNQPHKFIFICQQDHIEKYDLSTKLNEWAPGCEIVGIDGITDGAACTVLCAKEFIDNDEPLMIANSDQWIDIDINDYLKYMDDENLSGLIMTMSANDPKWSYAELNSDGKVIRVVEKEVVSEEATVGIYNFKHGADFCRNANKMIELNERTNGEFYVAPVYTWMYREEDANIGVYNIGAEADGMYGLGIPSDLKLFLSLDVSKKALDF</sequence>
<evidence type="ECO:0000313" key="4">
    <source>
        <dbReference type="EMBL" id="AVV38427.1"/>
    </source>
</evidence>
<dbReference type="InterPro" id="IPR050065">
    <property type="entry name" value="GlmU-like"/>
</dbReference>
<dbReference type="PIRSF" id="PIRSF028162">
    <property type="entry name" value="BcbE_prd"/>
    <property type="match status" value="1"/>
</dbReference>
<keyword evidence="2" id="KW-0548">Nucleotidyltransferase</keyword>
<evidence type="ECO:0000259" key="3">
    <source>
        <dbReference type="Pfam" id="PF00483"/>
    </source>
</evidence>
<proteinExistence type="predicted"/>
<dbReference type="Proteomes" id="UP000241538">
    <property type="component" value="Chromosome"/>
</dbReference>
<reference evidence="4 5" key="1">
    <citation type="journal article" date="2018" name="Int J Genomics">
        <title>Comparative Genomics Analysis of Plasmid pPV989-94 from a Clinical Isolate of Pantoea vagans PV989.</title>
        <authorList>
            <person name="Xu L."/>
            <person name="Yin M."/>
            <person name="Zhu T."/>
            <person name="Lu J."/>
            <person name="Bao Q."/>
        </authorList>
    </citation>
    <scope>NUCLEOTIDE SEQUENCE [LARGE SCALE GENOMIC DNA]</scope>
    <source>
        <strain evidence="4 5">PV989</strain>
    </source>
</reference>
<evidence type="ECO:0000256" key="2">
    <source>
        <dbReference type="ARBA" id="ARBA00022695"/>
    </source>
</evidence>
<dbReference type="Pfam" id="PF00483">
    <property type="entry name" value="NTP_transferase"/>
    <property type="match status" value="1"/>
</dbReference>
<dbReference type="SUPFAM" id="SSF53448">
    <property type="entry name" value="Nucleotide-diphospho-sugar transferases"/>
    <property type="match status" value="1"/>
</dbReference>
<dbReference type="InterPro" id="IPR005835">
    <property type="entry name" value="NTP_transferase_dom"/>
</dbReference>
<protein>
    <submittedName>
        <fullName evidence="4">Glycosyl transferase family 2</fullName>
    </submittedName>
</protein>
<dbReference type="PANTHER" id="PTHR43584">
    <property type="entry name" value="NUCLEOTIDYL TRANSFERASE"/>
    <property type="match status" value="1"/>
</dbReference>
<dbReference type="EMBL" id="CP028349">
    <property type="protein sequence ID" value="AVV38427.1"/>
    <property type="molecule type" value="Genomic_DNA"/>
</dbReference>
<name>A0AAN1NSB5_9GAMM</name>
<keyword evidence="1 4" id="KW-0808">Transferase</keyword>
<dbReference type="InterPro" id="IPR029044">
    <property type="entry name" value="Nucleotide-diphossugar_trans"/>
</dbReference>
<gene>
    <name evidence="4" type="ORF">C9381_15010</name>
</gene>
<dbReference type="Gene3D" id="3.90.550.10">
    <property type="entry name" value="Spore Coat Polysaccharide Biosynthesis Protein SpsA, Chain A"/>
    <property type="match status" value="1"/>
</dbReference>
<dbReference type="RefSeq" id="WP_033783649.1">
    <property type="nucleotide sequence ID" value="NZ_CP028349.1"/>
</dbReference>
<dbReference type="CDD" id="cd04183">
    <property type="entry name" value="GT2_BcE_like"/>
    <property type="match status" value="1"/>
</dbReference>